<organism evidence="2 3">
    <name type="scientific">Kocuria salsicia</name>
    <dbReference type="NCBI Taxonomy" id="664639"/>
    <lineage>
        <taxon>Bacteria</taxon>
        <taxon>Bacillati</taxon>
        <taxon>Actinomycetota</taxon>
        <taxon>Actinomycetes</taxon>
        <taxon>Micrococcales</taxon>
        <taxon>Micrococcaceae</taxon>
        <taxon>Kocuria</taxon>
    </lineage>
</organism>
<accession>A0ABV3KDP3</accession>
<gene>
    <name evidence="2" type="ORF">AB0O96_09920</name>
</gene>
<keyword evidence="3" id="KW-1185">Reference proteome</keyword>
<evidence type="ECO:0000256" key="1">
    <source>
        <dbReference type="SAM" id="MobiDB-lite"/>
    </source>
</evidence>
<reference evidence="2 3" key="1">
    <citation type="submission" date="2024-06" db="EMBL/GenBank/DDBJ databases">
        <title>The Natural Products Discovery Center: Release of the First 8490 Sequenced Strains for Exploring Actinobacteria Biosynthetic Diversity.</title>
        <authorList>
            <person name="Kalkreuter E."/>
            <person name="Kautsar S.A."/>
            <person name="Yang D."/>
            <person name="Bader C.D."/>
            <person name="Teijaro C.N."/>
            <person name="Fluegel L."/>
            <person name="Davis C.M."/>
            <person name="Simpson J.R."/>
            <person name="Lauterbach L."/>
            <person name="Steele A.D."/>
            <person name="Gui C."/>
            <person name="Meng S."/>
            <person name="Li G."/>
            <person name="Viehrig K."/>
            <person name="Ye F."/>
            <person name="Su P."/>
            <person name="Kiefer A.F."/>
            <person name="Nichols A."/>
            <person name="Cepeda A.J."/>
            <person name="Yan W."/>
            <person name="Fan B."/>
            <person name="Jiang Y."/>
            <person name="Adhikari A."/>
            <person name="Zheng C.-J."/>
            <person name="Schuster L."/>
            <person name="Cowan T.M."/>
            <person name="Smanski M.J."/>
            <person name="Chevrette M.G."/>
            <person name="De Carvalho L.P.S."/>
            <person name="Shen B."/>
        </authorList>
    </citation>
    <scope>NUCLEOTIDE SEQUENCE [LARGE SCALE GENOMIC DNA]</scope>
    <source>
        <strain evidence="2 3">NPDC079179</strain>
    </source>
</reference>
<sequence>MSESRLTGAFPPLEPTTSLPDSLTQRQQRNVAKALAPVIAGTEDQVLSAISELLVRTGADEIMSTASTFDTTALYTSDARLAAAVAATL</sequence>
<dbReference type="EMBL" id="JBFBLL010000006">
    <property type="protein sequence ID" value="MEV8158505.1"/>
    <property type="molecule type" value="Genomic_DNA"/>
</dbReference>
<dbReference type="RefSeq" id="WP_186366733.1">
    <property type="nucleotide sequence ID" value="NZ_JBFBLL010000006.1"/>
</dbReference>
<comment type="caution">
    <text evidence="2">The sequence shown here is derived from an EMBL/GenBank/DDBJ whole genome shotgun (WGS) entry which is preliminary data.</text>
</comment>
<feature type="compositionally biased region" description="Polar residues" evidence="1">
    <location>
        <begin position="15"/>
        <end position="25"/>
    </location>
</feature>
<name>A0ABV3KDP3_9MICC</name>
<protein>
    <recommendedName>
        <fullName evidence="4">Histidinol dehydrogenase</fullName>
    </recommendedName>
</protein>
<evidence type="ECO:0008006" key="4">
    <source>
        <dbReference type="Google" id="ProtNLM"/>
    </source>
</evidence>
<proteinExistence type="predicted"/>
<dbReference type="Proteomes" id="UP001553031">
    <property type="component" value="Unassembled WGS sequence"/>
</dbReference>
<feature type="region of interest" description="Disordered" evidence="1">
    <location>
        <begin position="1"/>
        <end position="25"/>
    </location>
</feature>
<evidence type="ECO:0000313" key="2">
    <source>
        <dbReference type="EMBL" id="MEV8158505.1"/>
    </source>
</evidence>
<evidence type="ECO:0000313" key="3">
    <source>
        <dbReference type="Proteomes" id="UP001553031"/>
    </source>
</evidence>